<dbReference type="InterPro" id="IPR036527">
    <property type="entry name" value="SCP2_sterol-bd_dom_sf"/>
</dbReference>
<gene>
    <name evidence="2" type="ORF">V6R90_03725</name>
</gene>
<dbReference type="RefSeq" id="WP_349803817.1">
    <property type="nucleotide sequence ID" value="NZ_JBEGDP010000002.1"/>
</dbReference>
<dbReference type="PANTHER" id="PTHR10094:SF25">
    <property type="entry name" value="SCP2 STEROL-BINDING DOMAIN-CONTAINING PROTEIN 1"/>
    <property type="match status" value="1"/>
</dbReference>
<dbReference type="EMBL" id="JBEGDP010000002">
    <property type="protein sequence ID" value="MEQ7846375.1"/>
    <property type="molecule type" value="Genomic_DNA"/>
</dbReference>
<proteinExistence type="predicted"/>
<feature type="domain" description="SCP2" evidence="1">
    <location>
        <begin position="244"/>
        <end position="315"/>
    </location>
</feature>
<evidence type="ECO:0000259" key="1">
    <source>
        <dbReference type="Pfam" id="PF02036"/>
    </source>
</evidence>
<dbReference type="Pfam" id="PF02036">
    <property type="entry name" value="SCP2"/>
    <property type="match status" value="2"/>
</dbReference>
<accession>A0ABV1NV44</accession>
<name>A0ABV1NV44_9ACTN</name>
<reference evidence="2 3" key="1">
    <citation type="submission" date="2024-02" db="EMBL/GenBank/DDBJ databases">
        <title>Full genome sequence of Nocardioides kribbensis.</title>
        <authorList>
            <person name="Poletto B.L."/>
            <person name="Silva G."/>
            <person name="Galante D."/>
            <person name="Campos K.R."/>
            <person name="Santos M.B.N."/>
            <person name="Sacchi C.T."/>
        </authorList>
    </citation>
    <scope>NUCLEOTIDE SEQUENCE [LARGE SCALE GENOMIC DNA]</scope>
    <source>
        <strain evidence="2 3">O4R</strain>
    </source>
</reference>
<evidence type="ECO:0000313" key="2">
    <source>
        <dbReference type="EMBL" id="MEQ7846375.1"/>
    </source>
</evidence>
<organism evidence="2 3">
    <name type="scientific">Nocardioides kribbensis</name>
    <dbReference type="NCBI Taxonomy" id="305517"/>
    <lineage>
        <taxon>Bacteria</taxon>
        <taxon>Bacillati</taxon>
        <taxon>Actinomycetota</taxon>
        <taxon>Actinomycetes</taxon>
        <taxon>Propionibacteriales</taxon>
        <taxon>Nocardioidaceae</taxon>
        <taxon>Nocardioides</taxon>
    </lineage>
</organism>
<protein>
    <submittedName>
        <fullName evidence="2">SCP2 sterol-binding domain-containing protein</fullName>
    </submittedName>
</protein>
<dbReference type="SUPFAM" id="SSF55718">
    <property type="entry name" value="SCP-like"/>
    <property type="match status" value="2"/>
</dbReference>
<dbReference type="Gene3D" id="3.30.1050.10">
    <property type="entry name" value="SCP2 sterol-binding domain"/>
    <property type="match status" value="2"/>
</dbReference>
<sequence>MSTDLDLLRTADRESAAAFFAAAPAEGLVAAVAATPDDRLVELLGRPQVRAAAVTGILRHLDEYADPARLADLKGSVRFELTTSDGGVETRGLSFADGVIEPLVEVSALGADPAGADVVLRSTLLRFARLVTGQGNAALDHLAGHLEVEGDAMLALGVGGLFRVPGHDEVAVDLTALDPVEVATAVAEASTDHLRSVMAGGFRPVVLDEVFRRLPDFVDVRRASRLRVAVGFRLAASGDLPADRYLVRIDRGHTTVERTEPGDDGRDGRDATIVCEAHDFLGLATGQLSVMTGLLRGQLKVRGDRAKALQLAGAIDFPRAAPQRARR</sequence>
<comment type="caution">
    <text evidence="2">The sequence shown here is derived from an EMBL/GenBank/DDBJ whole genome shotgun (WGS) entry which is preliminary data.</text>
</comment>
<keyword evidence="3" id="KW-1185">Reference proteome</keyword>
<dbReference type="Proteomes" id="UP001482520">
    <property type="component" value="Unassembled WGS sequence"/>
</dbReference>
<dbReference type="PANTHER" id="PTHR10094">
    <property type="entry name" value="STEROL CARRIER PROTEIN 2 SCP-2 FAMILY PROTEIN"/>
    <property type="match status" value="1"/>
</dbReference>
<feature type="domain" description="SCP2" evidence="1">
    <location>
        <begin position="62"/>
        <end position="162"/>
    </location>
</feature>
<evidence type="ECO:0000313" key="3">
    <source>
        <dbReference type="Proteomes" id="UP001482520"/>
    </source>
</evidence>
<dbReference type="InterPro" id="IPR003033">
    <property type="entry name" value="SCP2_sterol-bd_dom"/>
</dbReference>